<gene>
    <name evidence="1" type="ORF">LCGC14_1248710</name>
</gene>
<dbReference type="EMBL" id="LAZR01006817">
    <property type="protein sequence ID" value="KKM89433.1"/>
    <property type="molecule type" value="Genomic_DNA"/>
</dbReference>
<reference evidence="1" key="1">
    <citation type="journal article" date="2015" name="Nature">
        <title>Complex archaea that bridge the gap between prokaryotes and eukaryotes.</title>
        <authorList>
            <person name="Spang A."/>
            <person name="Saw J.H."/>
            <person name="Jorgensen S.L."/>
            <person name="Zaremba-Niedzwiedzka K."/>
            <person name="Martijn J."/>
            <person name="Lind A.E."/>
            <person name="van Eijk R."/>
            <person name="Schleper C."/>
            <person name="Guy L."/>
            <person name="Ettema T.J."/>
        </authorList>
    </citation>
    <scope>NUCLEOTIDE SEQUENCE</scope>
</reference>
<evidence type="ECO:0000313" key="1">
    <source>
        <dbReference type="EMBL" id="KKM89433.1"/>
    </source>
</evidence>
<proteinExistence type="predicted"/>
<protein>
    <submittedName>
        <fullName evidence="1">Uncharacterized protein</fullName>
    </submittedName>
</protein>
<name>A0A0F9L7F9_9ZZZZ</name>
<comment type="caution">
    <text evidence="1">The sequence shown here is derived from an EMBL/GenBank/DDBJ whole genome shotgun (WGS) entry which is preliminary data.</text>
</comment>
<accession>A0A0F9L7F9</accession>
<dbReference type="AlphaFoldDB" id="A0A0F9L7F9"/>
<organism evidence="1">
    <name type="scientific">marine sediment metagenome</name>
    <dbReference type="NCBI Taxonomy" id="412755"/>
    <lineage>
        <taxon>unclassified sequences</taxon>
        <taxon>metagenomes</taxon>
        <taxon>ecological metagenomes</taxon>
    </lineage>
</organism>
<sequence>MTKPTKIEMLLRIHECLSKYAPFEDKKLYGEYVGQLIDSELNSEHTNK</sequence>